<sequence length="106" mass="12069">MKIAFVTISLRQRNNQNNGLKGPPKGVNFPPAEKIMDTAFCDGHSIIFSEFSEKGKTINEQFYVPLLDHLKNKIKEKRSHLAKKKIPFDHDNAPAQHFCSCELKTT</sequence>
<gene>
    <name evidence="2" type="ORF">AVEN_125713_1</name>
    <name evidence="1" type="ORF">AVEN_213151_1</name>
</gene>
<dbReference type="EMBL" id="BGPR01051024">
    <property type="protein sequence ID" value="GBO28004.1"/>
    <property type="molecule type" value="Genomic_DNA"/>
</dbReference>
<dbReference type="Proteomes" id="UP000499080">
    <property type="component" value="Unassembled WGS sequence"/>
</dbReference>
<dbReference type="InterPro" id="IPR001888">
    <property type="entry name" value="Transposase_1"/>
</dbReference>
<proteinExistence type="predicted"/>
<protein>
    <recommendedName>
        <fullName evidence="4">PiggyBac transposable element-derived protein domain-containing protein</fullName>
    </recommendedName>
</protein>
<evidence type="ECO:0008006" key="4">
    <source>
        <dbReference type="Google" id="ProtNLM"/>
    </source>
</evidence>
<evidence type="ECO:0000313" key="3">
    <source>
        <dbReference type="Proteomes" id="UP000499080"/>
    </source>
</evidence>
<dbReference type="OrthoDB" id="6435573at2759"/>
<organism evidence="1 3">
    <name type="scientific">Araneus ventricosus</name>
    <name type="common">Orbweaver spider</name>
    <name type="synonym">Epeira ventricosa</name>
    <dbReference type="NCBI Taxonomy" id="182803"/>
    <lineage>
        <taxon>Eukaryota</taxon>
        <taxon>Metazoa</taxon>
        <taxon>Ecdysozoa</taxon>
        <taxon>Arthropoda</taxon>
        <taxon>Chelicerata</taxon>
        <taxon>Arachnida</taxon>
        <taxon>Araneae</taxon>
        <taxon>Araneomorphae</taxon>
        <taxon>Entelegynae</taxon>
        <taxon>Araneoidea</taxon>
        <taxon>Araneidae</taxon>
        <taxon>Araneus</taxon>
    </lineage>
</organism>
<dbReference type="GO" id="GO:0003676">
    <property type="term" value="F:nucleic acid binding"/>
    <property type="evidence" value="ECO:0007669"/>
    <property type="project" value="InterPro"/>
</dbReference>
<dbReference type="AlphaFoldDB" id="A0A4Y2VVS9"/>
<dbReference type="Pfam" id="PF01359">
    <property type="entry name" value="Transposase_1"/>
    <property type="match status" value="1"/>
</dbReference>
<reference evidence="1 3" key="1">
    <citation type="journal article" date="2019" name="Sci. Rep.">
        <title>Orb-weaving spider Araneus ventricosus genome elucidates the spidroin gene catalogue.</title>
        <authorList>
            <person name="Kono N."/>
            <person name="Nakamura H."/>
            <person name="Ohtoshi R."/>
            <person name="Moran D.A.P."/>
            <person name="Shinohara A."/>
            <person name="Yoshida Y."/>
            <person name="Fujiwara M."/>
            <person name="Mori M."/>
            <person name="Tomita M."/>
            <person name="Arakawa K."/>
        </authorList>
    </citation>
    <scope>NUCLEOTIDE SEQUENCE [LARGE SCALE GENOMIC DNA]</scope>
</reference>
<keyword evidence="3" id="KW-1185">Reference proteome</keyword>
<evidence type="ECO:0000313" key="1">
    <source>
        <dbReference type="EMBL" id="GBO28000.1"/>
    </source>
</evidence>
<comment type="caution">
    <text evidence="1">The sequence shown here is derived from an EMBL/GenBank/DDBJ whole genome shotgun (WGS) entry which is preliminary data.</text>
</comment>
<name>A0A4Y2VVS9_ARAVE</name>
<dbReference type="InterPro" id="IPR036397">
    <property type="entry name" value="RNaseH_sf"/>
</dbReference>
<dbReference type="EMBL" id="BGPR01051022">
    <property type="protein sequence ID" value="GBO28000.1"/>
    <property type="molecule type" value="Genomic_DNA"/>
</dbReference>
<evidence type="ECO:0000313" key="2">
    <source>
        <dbReference type="EMBL" id="GBO28004.1"/>
    </source>
</evidence>
<accession>A0A4Y2VVS9</accession>
<dbReference type="Gene3D" id="3.30.420.10">
    <property type="entry name" value="Ribonuclease H-like superfamily/Ribonuclease H"/>
    <property type="match status" value="1"/>
</dbReference>